<reference evidence="2" key="1">
    <citation type="journal article" date="2010" name="Stand. Genomic Sci.">
        <title>Complete genome sequence of Syntrophothermus lipocalidus type strain (TGB-C1T).</title>
        <authorList>
            <consortium name="US DOE Joint Genome Institute (JGI-PGF)"/>
            <person name="Djao O."/>
            <person name="Zhang X."/>
            <person name="Lucas S."/>
            <person name="Lapidus A."/>
            <person name="Glavina Del Rio T."/>
            <person name="Nolan M."/>
            <person name="Tice H."/>
            <person name="Cheng J."/>
            <person name="Han C."/>
            <person name="Tapia R."/>
            <person name="Goodwin L."/>
            <person name="Pitluck S."/>
            <person name="Liolios K."/>
            <person name="Ivanova N."/>
            <person name="Mavromatis K."/>
            <person name="Mikhailova N."/>
            <person name="Ovchinnikova G."/>
            <person name="Pati A."/>
            <person name="Brambilla E."/>
            <person name="Chen A."/>
            <person name="Palaniappan K."/>
            <person name="Land M."/>
            <person name="Hauser L."/>
            <person name="Chang Y."/>
            <person name="Jeffries C."/>
            <person name="Rohde M."/>
            <person name="Sikorski J."/>
            <person name="Spring S."/>
            <person name="Goker M."/>
            <person name="Detter J."/>
            <person name="Woyke T."/>
            <person name="Bristow J."/>
            <person name="Eisen J."/>
            <person name="Markowitz V."/>
            <person name="Hugenholtz P."/>
            <person name="Kyrpides N."/>
            <person name="Klenk H."/>
        </authorList>
    </citation>
    <scope>NUCLEOTIDE SEQUENCE [LARGE SCALE GENOMIC DNA]</scope>
    <source>
        <strain evidence="2">DSM 12680 / TGB-C1</strain>
    </source>
</reference>
<dbReference type="AlphaFoldDB" id="D7CLF0"/>
<dbReference type="HOGENOM" id="CLU_771237_0_0_9"/>
<dbReference type="STRING" id="643648.Slip_0755"/>
<protein>
    <recommendedName>
        <fullName evidence="3">Glycosyltransferase</fullName>
    </recommendedName>
</protein>
<dbReference type="Proteomes" id="UP000000378">
    <property type="component" value="Chromosome"/>
</dbReference>
<evidence type="ECO:0008006" key="3">
    <source>
        <dbReference type="Google" id="ProtNLM"/>
    </source>
</evidence>
<dbReference type="OrthoDB" id="9795873at2"/>
<dbReference type="eggNOG" id="COG1331">
    <property type="taxonomic scope" value="Bacteria"/>
</dbReference>
<name>D7CLF0_SYNLT</name>
<dbReference type="KEGG" id="slp:Slip_0755"/>
<evidence type="ECO:0000313" key="1">
    <source>
        <dbReference type="EMBL" id="ADI01535.1"/>
    </source>
</evidence>
<dbReference type="SUPFAM" id="SSF48208">
    <property type="entry name" value="Six-hairpin glycosidases"/>
    <property type="match status" value="1"/>
</dbReference>
<dbReference type="RefSeq" id="WP_013174937.1">
    <property type="nucleotide sequence ID" value="NC_014220.1"/>
</dbReference>
<dbReference type="InterPro" id="IPR008928">
    <property type="entry name" value="6-hairpin_glycosidase_sf"/>
</dbReference>
<keyword evidence="2" id="KW-1185">Reference proteome</keyword>
<evidence type="ECO:0000313" key="2">
    <source>
        <dbReference type="Proteomes" id="UP000000378"/>
    </source>
</evidence>
<sequence>MDYRHVKTMTDENGIIQFSVNGVPDISSGYTVDDNARALLVALSMEEEDRKKYALTYTRFLYSAQREDGTWCNWKIGQKFIPDIDSEDSIGRAFLACSVAAQCDIEEVHRLSMEMVMKALPNLNKLSFPRSVAYGLVGISFGINVLPGYRAYVELVAKEYCQSLISLYMSHRGPGWNWFENKLTYCNAILPHALFAYYRMSGDKKALRVAEDTMRFLGGTVFKEGFLDIVGNKGWWVRGCEMPLYDQQPVDACSIALAAMEAYQITGRDDYLWMADLARAWYWGKNRNRISLYNIKTGGCHDALTEYGINGNQGAEAVVSFLLTEQAWQRLHKENREPKVDRGIQEEAKRIV</sequence>
<dbReference type="GO" id="GO:0005975">
    <property type="term" value="P:carbohydrate metabolic process"/>
    <property type="evidence" value="ECO:0007669"/>
    <property type="project" value="InterPro"/>
</dbReference>
<dbReference type="EMBL" id="CP002048">
    <property type="protein sequence ID" value="ADI01535.1"/>
    <property type="molecule type" value="Genomic_DNA"/>
</dbReference>
<accession>D7CLF0</accession>
<gene>
    <name evidence="1" type="ordered locus">Slip_0755</name>
</gene>
<reference evidence="1 2" key="2">
    <citation type="journal article" date="2010" name="Stand. Genomic Sci.">
        <title>Complete genome sequence of Syntrophothermus lipocalidus type strain (TGB-C1).</title>
        <authorList>
            <person name="Djao O.D."/>
            <person name="Zhang X."/>
            <person name="Lucas S."/>
            <person name="Lapidus A."/>
            <person name="Del Rio T.G."/>
            <person name="Nolan M."/>
            <person name="Tice H."/>
            <person name="Cheng J.F."/>
            <person name="Han C."/>
            <person name="Tapia R."/>
            <person name="Goodwin L."/>
            <person name="Pitluck S."/>
            <person name="Liolios K."/>
            <person name="Ivanova N."/>
            <person name="Mavromatis K."/>
            <person name="Mikhailova N."/>
            <person name="Ovchinnikova G."/>
            <person name="Pati A."/>
            <person name="Brambilla E."/>
            <person name="Chen A."/>
            <person name="Palaniappan K."/>
            <person name="Land M."/>
            <person name="Hauser L."/>
            <person name="Chang Y.J."/>
            <person name="Jeffries C.D."/>
            <person name="Rohde M."/>
            <person name="Sikorski J."/>
            <person name="Spring S."/>
            <person name="Goker M."/>
            <person name="Detter J.C."/>
            <person name="Woyke T."/>
            <person name="Bristow J."/>
            <person name="Eisen J.A."/>
            <person name="Markowitz V."/>
            <person name="Hugenholtz P."/>
            <person name="Kyrpides N.C."/>
            <person name="Klenk H.P."/>
        </authorList>
    </citation>
    <scope>NUCLEOTIDE SEQUENCE [LARGE SCALE GENOMIC DNA]</scope>
    <source>
        <strain evidence="2">DSM 12680 / TGB-C1</strain>
    </source>
</reference>
<proteinExistence type="predicted"/>
<organism evidence="1 2">
    <name type="scientific">Syntrophothermus lipocalidus (strain DSM 12680 / TGB-C1)</name>
    <dbReference type="NCBI Taxonomy" id="643648"/>
    <lineage>
        <taxon>Bacteria</taxon>
        <taxon>Bacillati</taxon>
        <taxon>Bacillota</taxon>
        <taxon>Clostridia</taxon>
        <taxon>Eubacteriales</taxon>
        <taxon>Syntrophomonadaceae</taxon>
        <taxon>Syntrophothermus</taxon>
    </lineage>
</organism>